<evidence type="ECO:0000313" key="1">
    <source>
        <dbReference type="EMBL" id="VAI03181.1"/>
    </source>
</evidence>
<dbReference type="Proteomes" id="UP000324705">
    <property type="component" value="Chromosome 4B"/>
</dbReference>
<dbReference type="EMBL" id="LT934118">
    <property type="protein sequence ID" value="VAI03181.1"/>
    <property type="molecule type" value="Genomic_DNA"/>
</dbReference>
<sequence>MEPEDRYHAVMRCTKAKALRDTMREVWNLPRDTDLTCTGHEWVLLTLDKANEEERTHLLFIWWRAWHLRNNIIFGDGKDTIKASAEFLESYASSYAAIRAGQSLPDFKGKEKVMPDISFRETKQRVADYQWARPNSGWLKLNVDASFI</sequence>
<evidence type="ECO:0000313" key="2">
    <source>
        <dbReference type="Proteomes" id="UP000324705"/>
    </source>
</evidence>
<name>A0A9R0WAD0_TRITD</name>
<proteinExistence type="predicted"/>
<gene>
    <name evidence="1" type="ORF">TRITD_4Bv1G036780</name>
</gene>
<reference evidence="1 2" key="1">
    <citation type="submission" date="2017-09" db="EMBL/GenBank/DDBJ databases">
        <authorList>
            <consortium name="International Durum Wheat Genome Sequencing Consortium (IDWGSC)"/>
            <person name="Milanesi L."/>
        </authorList>
    </citation>
    <scope>NUCLEOTIDE SEQUENCE [LARGE SCALE GENOMIC DNA]</scope>
    <source>
        <strain evidence="2">cv. Svevo</strain>
    </source>
</reference>
<dbReference type="OMA" id="MCSICAT"/>
<dbReference type="Gramene" id="TRITD4Bv1G036780.1">
    <property type="protein sequence ID" value="TRITD4Bv1G036780.1"/>
    <property type="gene ID" value="TRITD4Bv1G036780"/>
</dbReference>
<dbReference type="AlphaFoldDB" id="A0A9R0WAD0"/>
<protein>
    <submittedName>
        <fullName evidence="1">Uncharacterized protein</fullName>
    </submittedName>
</protein>
<organism evidence="1 2">
    <name type="scientific">Triticum turgidum subsp. durum</name>
    <name type="common">Durum wheat</name>
    <name type="synonym">Triticum durum</name>
    <dbReference type="NCBI Taxonomy" id="4567"/>
    <lineage>
        <taxon>Eukaryota</taxon>
        <taxon>Viridiplantae</taxon>
        <taxon>Streptophyta</taxon>
        <taxon>Embryophyta</taxon>
        <taxon>Tracheophyta</taxon>
        <taxon>Spermatophyta</taxon>
        <taxon>Magnoliopsida</taxon>
        <taxon>Liliopsida</taxon>
        <taxon>Poales</taxon>
        <taxon>Poaceae</taxon>
        <taxon>BOP clade</taxon>
        <taxon>Pooideae</taxon>
        <taxon>Triticodae</taxon>
        <taxon>Triticeae</taxon>
        <taxon>Triticinae</taxon>
        <taxon>Triticum</taxon>
    </lineage>
</organism>
<keyword evidence="2" id="KW-1185">Reference proteome</keyword>
<accession>A0A9R0WAD0</accession>